<proteinExistence type="predicted"/>
<evidence type="ECO:0000256" key="1">
    <source>
        <dbReference type="ARBA" id="ARBA00023015"/>
    </source>
</evidence>
<feature type="region of interest" description="Disordered" evidence="6">
    <location>
        <begin position="650"/>
        <end position="756"/>
    </location>
</feature>
<keyword evidence="3" id="KW-0804">Transcription</keyword>
<feature type="domain" description="Myb-like" evidence="7">
    <location>
        <begin position="528"/>
        <end position="578"/>
    </location>
</feature>
<dbReference type="InterPro" id="IPR009057">
    <property type="entry name" value="Homeodomain-like_sf"/>
</dbReference>
<dbReference type="GO" id="GO:0016514">
    <property type="term" value="C:SWI/SNF complex"/>
    <property type="evidence" value="ECO:0007669"/>
    <property type="project" value="TreeGrafter"/>
</dbReference>
<dbReference type="Pfam" id="PF00249">
    <property type="entry name" value="Myb_DNA-binding"/>
    <property type="match status" value="1"/>
</dbReference>
<gene>
    <name evidence="10" type="ORF">CLIB1423_09S02256</name>
</gene>
<dbReference type="InterPro" id="IPR036388">
    <property type="entry name" value="WH-like_DNA-bd_sf"/>
</dbReference>
<evidence type="ECO:0000256" key="5">
    <source>
        <dbReference type="SAM" id="Coils"/>
    </source>
</evidence>
<sequence>MSAEGSPVDNLDTIGLEGDSAEKSGNVEDSPGELDYEIGELNEGVEAPQDEEEQQEQEPQADGVIIEEQSEQRPEDNNDENGGEDEELPEVDNDVDLSQLDEVANADVNGPNDIEGSIPDNKLEAAGDIADEKLGENFEQTPHVAASIEGQDESESITGNNEIDIGGIGELEDFNEANELKEDFDLDFQDEQEGNEDQDDQEEADDVDDRPMIDELNEEVSFEDNADQLQNKQEGKSGDNEIKEKSDVEMEDAELNGSVEVEEKSEGINGTKDDNEIKVENAEEDEDDDSAEQEFTKLEDGATEPTPSIEQRPVPEENPEDIQTELEQPDEVIPSEPVIQKPPIKQTHAIVIPSYSSWFKMNKIHKLEKDSLPEFFNTKHTSKSPKIYANYRNFMINAYRLNPNEYLTLTSCRRNLVGDVGTLMRVHKFLNKWGLINYQVNPIFKPGYAIEKLPNGSSVGLPYTGDFHVQYDTPRGLFPFNTYKASSENIDIGKLKEFLKKSEKSEKGDDEIVSSKRSGDVLESKRLKATKVNDSWTSKEISKLVTGIKENKNDWYKIAKAVGTKSPEECILKFLKLPIEDEYADGQSASNILKYAPNFPISSVDNPVLSNLAFMTQLVDSEVARAASARASKVIEEQSLEKIKEVYGSEEMEKKVGEEKSEQEESETKEAIKEEKDSVQEALEESKERKEDDLSDILKDDDLEMEEPEVAQEVVQEREQDQEQVQEKEQKQQQQNGHSNIHTPAMTTPPAEDEDEENNVLAEASANTFGIVGARGHLFANYEEREMNKLSSIIVNQQLAKVDLKLKKVEELEKTFEKERQFLAKQQEEVFIDRLALSKSTIKITQKLNEALKLLQKAQQKKPSSDKASTPEVREATLEEGTSQVLDEEMPNGEEVVSKEESLSEKPIPTTEEITGDANTDELFAEDTQDNKESIESDVPAQEDPMEVDLEDKESSNAEAPGETKEEKEEKEEVEGEDTVKEEKEKEVEEDGNKEREEGEEVEEDSSKQIHQDEVSVDSKEDEKEKEIHSNEPDDNQATLEGISSLLLEVQSLLYKSSRQTLAKSNNVTQLAENGLLNLSTDKESEKPEDIKPLSIDTPQAFKVWAP</sequence>
<evidence type="ECO:0000256" key="3">
    <source>
        <dbReference type="ARBA" id="ARBA00023163"/>
    </source>
</evidence>
<dbReference type="AlphaFoldDB" id="A0A9P0VYZ6"/>
<dbReference type="EMBL" id="CAKXYY010000009">
    <property type="protein sequence ID" value="CAH2353076.1"/>
    <property type="molecule type" value="Genomic_DNA"/>
</dbReference>
<keyword evidence="1" id="KW-0805">Transcription regulation</keyword>
<evidence type="ECO:0008006" key="12">
    <source>
        <dbReference type="Google" id="ProtNLM"/>
    </source>
</evidence>
<accession>A0A9P0VYZ6</accession>
<feature type="compositionally biased region" description="Basic and acidic residues" evidence="6">
    <location>
        <begin position="715"/>
        <end position="731"/>
    </location>
</feature>
<feature type="compositionally biased region" description="Basic and acidic residues" evidence="6">
    <location>
        <begin position="650"/>
        <end position="660"/>
    </location>
</feature>
<dbReference type="OrthoDB" id="118550at2759"/>
<feature type="compositionally biased region" description="Basic and acidic residues" evidence="6">
    <location>
        <begin position="666"/>
        <end position="700"/>
    </location>
</feature>
<dbReference type="Pfam" id="PF04433">
    <property type="entry name" value="SWIRM"/>
    <property type="match status" value="1"/>
</dbReference>
<dbReference type="PROSITE" id="PS50934">
    <property type="entry name" value="SWIRM"/>
    <property type="match status" value="1"/>
</dbReference>
<dbReference type="SMART" id="SM00717">
    <property type="entry name" value="SANT"/>
    <property type="match status" value="1"/>
</dbReference>
<feature type="compositionally biased region" description="Acidic residues" evidence="6">
    <location>
        <begin position="184"/>
        <end position="208"/>
    </location>
</feature>
<protein>
    <recommendedName>
        <fullName evidence="12">SWI/SNF complex subunit SWI3</fullName>
    </recommendedName>
</protein>
<dbReference type="FunFam" id="1.10.10.60:FF:000014">
    <property type="entry name" value="SWI/SNF complex subunit SMARCC2 isoform C"/>
    <property type="match status" value="1"/>
</dbReference>
<dbReference type="GO" id="GO:0003677">
    <property type="term" value="F:DNA binding"/>
    <property type="evidence" value="ECO:0007669"/>
    <property type="project" value="UniProtKB-KW"/>
</dbReference>
<organism evidence="10 11">
    <name type="scientific">[Candida] railenensis</name>
    <dbReference type="NCBI Taxonomy" id="45579"/>
    <lineage>
        <taxon>Eukaryota</taxon>
        <taxon>Fungi</taxon>
        <taxon>Dikarya</taxon>
        <taxon>Ascomycota</taxon>
        <taxon>Saccharomycotina</taxon>
        <taxon>Pichiomycetes</taxon>
        <taxon>Debaryomycetaceae</taxon>
        <taxon>Kurtzmaniella</taxon>
    </lineage>
</organism>
<dbReference type="InterPro" id="IPR001005">
    <property type="entry name" value="SANT/Myb"/>
</dbReference>
<keyword evidence="11" id="KW-1185">Reference proteome</keyword>
<feature type="compositionally biased region" description="Acidic residues" evidence="6">
    <location>
        <begin position="30"/>
        <end position="40"/>
    </location>
</feature>
<feature type="compositionally biased region" description="Acidic residues" evidence="6">
    <location>
        <begin position="701"/>
        <end position="710"/>
    </location>
</feature>
<feature type="compositionally biased region" description="Acidic residues" evidence="6">
    <location>
        <begin position="317"/>
        <end position="330"/>
    </location>
</feature>
<dbReference type="GO" id="GO:0006338">
    <property type="term" value="P:chromatin remodeling"/>
    <property type="evidence" value="ECO:0007669"/>
    <property type="project" value="UniProtKB-ARBA"/>
</dbReference>
<feature type="region of interest" description="Disordered" evidence="6">
    <location>
        <begin position="857"/>
        <end position="1040"/>
    </location>
</feature>
<dbReference type="PROSITE" id="PS51293">
    <property type="entry name" value="SANT"/>
    <property type="match status" value="1"/>
</dbReference>
<dbReference type="GO" id="GO:0042393">
    <property type="term" value="F:histone binding"/>
    <property type="evidence" value="ECO:0007669"/>
    <property type="project" value="TreeGrafter"/>
</dbReference>
<feature type="compositionally biased region" description="Acidic residues" evidence="6">
    <location>
        <begin position="215"/>
        <end position="226"/>
    </location>
</feature>
<dbReference type="InterPro" id="IPR017884">
    <property type="entry name" value="SANT_dom"/>
</dbReference>
<dbReference type="GO" id="GO:0045893">
    <property type="term" value="P:positive regulation of DNA-templated transcription"/>
    <property type="evidence" value="ECO:0007669"/>
    <property type="project" value="TreeGrafter"/>
</dbReference>
<dbReference type="PANTHER" id="PTHR12802">
    <property type="entry name" value="SWI/SNF COMPLEX-RELATED"/>
    <property type="match status" value="1"/>
</dbReference>
<evidence type="ECO:0000259" key="9">
    <source>
        <dbReference type="PROSITE" id="PS51293"/>
    </source>
</evidence>
<feature type="compositionally biased region" description="Polar residues" evidence="6">
    <location>
        <begin position="736"/>
        <end position="746"/>
    </location>
</feature>
<dbReference type="Gene3D" id="1.10.10.60">
    <property type="entry name" value="Homeodomain-like"/>
    <property type="match status" value="1"/>
</dbReference>
<feature type="compositionally biased region" description="Acidic residues" evidence="6">
    <location>
        <begin position="282"/>
        <end position="292"/>
    </location>
</feature>
<feature type="compositionally biased region" description="Basic and acidic residues" evidence="6">
    <location>
        <begin position="978"/>
        <end position="997"/>
    </location>
</feature>
<name>A0A9P0VYZ6_9ASCO</name>
<dbReference type="FunFam" id="1.10.10.10:FF:000020">
    <property type="entry name" value="SWI/SNF complex subunit SMARCC2 isoform c"/>
    <property type="match status" value="1"/>
</dbReference>
<dbReference type="InterPro" id="IPR007526">
    <property type="entry name" value="SWIRM"/>
</dbReference>
<feature type="compositionally biased region" description="Acidic residues" evidence="6">
    <location>
        <begin position="919"/>
        <end position="928"/>
    </location>
</feature>
<keyword evidence="2" id="KW-0238">DNA-binding</keyword>
<evidence type="ECO:0000256" key="6">
    <source>
        <dbReference type="SAM" id="MobiDB-lite"/>
    </source>
</evidence>
<comment type="caution">
    <text evidence="10">The sequence shown here is derived from an EMBL/GenBank/DDBJ whole genome shotgun (WGS) entry which is preliminary data.</text>
</comment>
<reference evidence="10" key="1">
    <citation type="submission" date="2022-03" db="EMBL/GenBank/DDBJ databases">
        <authorList>
            <person name="Legras J.-L."/>
            <person name="Devillers H."/>
            <person name="Grondin C."/>
        </authorList>
    </citation>
    <scope>NUCLEOTIDE SEQUENCE</scope>
    <source>
        <strain evidence="10">CLIB 1423</strain>
    </source>
</reference>
<evidence type="ECO:0000259" key="7">
    <source>
        <dbReference type="PROSITE" id="PS50090"/>
    </source>
</evidence>
<evidence type="ECO:0000259" key="8">
    <source>
        <dbReference type="PROSITE" id="PS50934"/>
    </source>
</evidence>
<evidence type="ECO:0000313" key="11">
    <source>
        <dbReference type="Proteomes" id="UP000837801"/>
    </source>
</evidence>
<keyword evidence="4" id="KW-0539">Nucleus</keyword>
<feature type="coiled-coil region" evidence="5">
    <location>
        <begin position="795"/>
        <end position="829"/>
    </location>
</feature>
<feature type="compositionally biased region" description="Basic and acidic residues" evidence="6">
    <location>
        <begin position="233"/>
        <end position="248"/>
    </location>
</feature>
<dbReference type="Gene3D" id="1.10.10.10">
    <property type="entry name" value="Winged helix-like DNA-binding domain superfamily/Winged helix DNA-binding domain"/>
    <property type="match status" value="1"/>
</dbReference>
<dbReference type="Pfam" id="PF16495">
    <property type="entry name" value="SWIRM-assoc_1"/>
    <property type="match status" value="1"/>
</dbReference>
<feature type="domain" description="SWIRM" evidence="8">
    <location>
        <begin position="350"/>
        <end position="447"/>
    </location>
</feature>
<dbReference type="Proteomes" id="UP000837801">
    <property type="component" value="Unassembled WGS sequence"/>
</dbReference>
<feature type="domain" description="SANT" evidence="9">
    <location>
        <begin position="531"/>
        <end position="582"/>
    </location>
</feature>
<feature type="compositionally biased region" description="Basic and acidic residues" evidence="6">
    <location>
        <begin position="1005"/>
        <end position="1032"/>
    </location>
</feature>
<feature type="compositionally biased region" description="Basic and acidic residues" evidence="6">
    <location>
        <begin position="261"/>
        <end position="281"/>
    </location>
</feature>
<keyword evidence="5" id="KW-0175">Coiled coil</keyword>
<feature type="region of interest" description="Disordered" evidence="6">
    <location>
        <begin position="1"/>
        <end position="332"/>
    </location>
</feature>
<dbReference type="PROSITE" id="PS50090">
    <property type="entry name" value="MYB_LIKE"/>
    <property type="match status" value="1"/>
</dbReference>
<dbReference type="PANTHER" id="PTHR12802:SF41">
    <property type="entry name" value="BRAHMA ASSOCIATED PROTEIN 155 KDA"/>
    <property type="match status" value="1"/>
</dbReference>
<dbReference type="SUPFAM" id="SSF46689">
    <property type="entry name" value="Homeodomain-like"/>
    <property type="match status" value="2"/>
</dbReference>
<evidence type="ECO:0000256" key="2">
    <source>
        <dbReference type="ARBA" id="ARBA00023125"/>
    </source>
</evidence>
<evidence type="ECO:0000256" key="4">
    <source>
        <dbReference type="ARBA" id="ARBA00023242"/>
    </source>
</evidence>
<dbReference type="InterPro" id="IPR032451">
    <property type="entry name" value="SMARCC_C"/>
</dbReference>
<evidence type="ECO:0000313" key="10">
    <source>
        <dbReference type="EMBL" id="CAH2353076.1"/>
    </source>
</evidence>
<feature type="compositionally biased region" description="Basic and acidic residues" evidence="6">
    <location>
        <begin position="121"/>
        <end position="136"/>
    </location>
</feature>
<dbReference type="CDD" id="cd00167">
    <property type="entry name" value="SANT"/>
    <property type="match status" value="1"/>
</dbReference>
<feature type="compositionally biased region" description="Acidic residues" evidence="6">
    <location>
        <begin position="77"/>
        <end position="95"/>
    </location>
</feature>